<evidence type="ECO:0000256" key="4">
    <source>
        <dbReference type="ARBA" id="ARBA00013255"/>
    </source>
</evidence>
<dbReference type="Pfam" id="PF02844">
    <property type="entry name" value="GARS_N"/>
    <property type="match status" value="1"/>
</dbReference>
<dbReference type="SUPFAM" id="SSF51246">
    <property type="entry name" value="Rudiment single hybrid motif"/>
    <property type="match status" value="1"/>
</dbReference>
<dbReference type="NCBIfam" id="TIGR00877">
    <property type="entry name" value="purD"/>
    <property type="match status" value="1"/>
</dbReference>
<comment type="similarity">
    <text evidence="9 12">Belongs to the GARS family.</text>
</comment>
<comment type="pathway">
    <text evidence="3 12">Purine metabolism; IMP biosynthesis via de novo pathway; N(1)-(5-phospho-D-ribosyl)glycinamide from 5-phospho-alpha-D-ribose 1-diphosphate: step 2/2.</text>
</comment>
<evidence type="ECO:0000256" key="2">
    <source>
        <dbReference type="ARBA" id="ARBA00001946"/>
    </source>
</evidence>
<dbReference type="InterPro" id="IPR020559">
    <property type="entry name" value="PRibGlycinamide_synth_CS"/>
</dbReference>
<evidence type="ECO:0000256" key="5">
    <source>
        <dbReference type="ARBA" id="ARBA00022598"/>
    </source>
</evidence>
<dbReference type="AlphaFoldDB" id="A0A6J4L9Y6"/>
<dbReference type="PROSITE" id="PS00184">
    <property type="entry name" value="GARS"/>
    <property type="match status" value="1"/>
</dbReference>
<dbReference type="Gene3D" id="3.90.600.10">
    <property type="entry name" value="Phosphoribosylglycinamide synthetase, C-terminal domain"/>
    <property type="match status" value="1"/>
</dbReference>
<evidence type="ECO:0000256" key="6">
    <source>
        <dbReference type="ARBA" id="ARBA00022741"/>
    </source>
</evidence>
<evidence type="ECO:0000256" key="11">
    <source>
        <dbReference type="ARBA" id="ARBA00042864"/>
    </source>
</evidence>
<evidence type="ECO:0000256" key="13">
    <source>
        <dbReference type="PROSITE-ProRule" id="PRU00409"/>
    </source>
</evidence>
<dbReference type="SMART" id="SM01210">
    <property type="entry name" value="GARS_C"/>
    <property type="match status" value="1"/>
</dbReference>
<dbReference type="Pfam" id="PF02843">
    <property type="entry name" value="GARS_C"/>
    <property type="match status" value="1"/>
</dbReference>
<gene>
    <name evidence="12" type="primary">purD</name>
    <name evidence="15" type="ORF">AVDCRST_MAG11-2318</name>
</gene>
<dbReference type="SUPFAM" id="SSF52440">
    <property type="entry name" value="PreATP-grasp domain"/>
    <property type="match status" value="1"/>
</dbReference>
<feature type="domain" description="ATP-grasp" evidence="14">
    <location>
        <begin position="107"/>
        <end position="313"/>
    </location>
</feature>
<proteinExistence type="inferred from homology"/>
<name>A0A6J4L9Y6_9BACT</name>
<dbReference type="Gene3D" id="3.40.50.20">
    <property type="match status" value="1"/>
</dbReference>
<evidence type="ECO:0000256" key="7">
    <source>
        <dbReference type="ARBA" id="ARBA00022755"/>
    </source>
</evidence>
<comment type="catalytic activity">
    <reaction evidence="12">
        <text>5-phospho-beta-D-ribosylamine + glycine + ATP = N(1)-(5-phospho-beta-D-ribosyl)glycinamide + ADP + phosphate + H(+)</text>
        <dbReference type="Rhea" id="RHEA:17453"/>
        <dbReference type="ChEBI" id="CHEBI:15378"/>
        <dbReference type="ChEBI" id="CHEBI:30616"/>
        <dbReference type="ChEBI" id="CHEBI:43474"/>
        <dbReference type="ChEBI" id="CHEBI:57305"/>
        <dbReference type="ChEBI" id="CHEBI:58681"/>
        <dbReference type="ChEBI" id="CHEBI:143788"/>
        <dbReference type="ChEBI" id="CHEBI:456216"/>
        <dbReference type="EC" id="6.3.4.13"/>
    </reaction>
</comment>
<dbReference type="Pfam" id="PF01071">
    <property type="entry name" value="GARS_A"/>
    <property type="match status" value="1"/>
</dbReference>
<dbReference type="GO" id="GO:0004637">
    <property type="term" value="F:phosphoribosylamine-glycine ligase activity"/>
    <property type="evidence" value="ECO:0007669"/>
    <property type="project" value="UniProtKB-UniRule"/>
</dbReference>
<dbReference type="InterPro" id="IPR011054">
    <property type="entry name" value="Rudment_hybrid_motif"/>
</dbReference>
<evidence type="ECO:0000256" key="10">
    <source>
        <dbReference type="ARBA" id="ARBA00042242"/>
    </source>
</evidence>
<keyword evidence="5 12" id="KW-0436">Ligase</keyword>
<dbReference type="GO" id="GO:0009113">
    <property type="term" value="P:purine nucleobase biosynthetic process"/>
    <property type="evidence" value="ECO:0007669"/>
    <property type="project" value="InterPro"/>
</dbReference>
<keyword evidence="8 13" id="KW-0067">ATP-binding</keyword>
<accession>A0A6J4L9Y6</accession>
<comment type="cofactor">
    <cofactor evidence="1">
        <name>Mn(2+)</name>
        <dbReference type="ChEBI" id="CHEBI:29035"/>
    </cofactor>
</comment>
<reference evidence="15" key="1">
    <citation type="submission" date="2020-02" db="EMBL/GenBank/DDBJ databases">
        <authorList>
            <person name="Meier V. D."/>
        </authorList>
    </citation>
    <scope>NUCLEOTIDE SEQUENCE</scope>
    <source>
        <strain evidence="15">AVDCRST_MAG11</strain>
    </source>
</reference>
<sequence length="428" mass="43835">MKVLIVGSGGREHALAWKLAQDDPAVELLAAPGNPGIAALARCVPVRATDVEALVALAAAERVDLTVVGPEAPLAAGIVDRFRAAGLAIFGPTQAAAEIETSKVFAKALMREAGVPTALAYSHRDPDAAKRAARTLGAPVVVKASGLAAGKGVVVCDTLDEADAAIDAMLRGRAFGAAGDEVLVEEFMTGEELSLFAVTDGERVVTLLPAQDHKRLLDGDLGPNTGGMGAYAPVATATPQLLEQVERLVLGPTLAAMRDAGCPFTGLLYAGLMLTPTGPRVVEFNCRFGDPETEAILPLMESSLLELLLAVGRGERLADAARARFASGHAVTAVVAAPGYPAEPAIGTAIALAAAEPGVHVFHAGTRVDDGGTLVSAGGRVLAVTAVADTLAAAQARSTDHASRIDLAGKQFRRDIGWRELGRHAGAS</sequence>
<protein>
    <recommendedName>
        <fullName evidence="4 12">Phosphoribosylamine--glycine ligase</fullName>
        <ecNumber evidence="4 12">6.3.4.13</ecNumber>
    </recommendedName>
    <alternativeName>
        <fullName evidence="12">GARS</fullName>
    </alternativeName>
    <alternativeName>
        <fullName evidence="10 12">Glycinamide ribonucleotide synthetase</fullName>
    </alternativeName>
    <alternativeName>
        <fullName evidence="11 12">Phosphoribosylglycinamide synthetase</fullName>
    </alternativeName>
</protein>
<keyword evidence="6 13" id="KW-0547">Nucleotide-binding</keyword>
<dbReference type="HAMAP" id="MF_00138">
    <property type="entry name" value="GARS"/>
    <property type="match status" value="1"/>
</dbReference>
<dbReference type="InterPro" id="IPR016185">
    <property type="entry name" value="PreATP-grasp_dom_sf"/>
</dbReference>
<dbReference type="InterPro" id="IPR020560">
    <property type="entry name" value="PRibGlycinamide_synth_C-dom"/>
</dbReference>
<dbReference type="UniPathway" id="UPA00074">
    <property type="reaction ID" value="UER00125"/>
</dbReference>
<dbReference type="InterPro" id="IPR013815">
    <property type="entry name" value="ATP_grasp_subdomain_1"/>
</dbReference>
<dbReference type="Gene3D" id="3.30.1490.20">
    <property type="entry name" value="ATP-grasp fold, A domain"/>
    <property type="match status" value="1"/>
</dbReference>
<evidence type="ECO:0000256" key="8">
    <source>
        <dbReference type="ARBA" id="ARBA00022840"/>
    </source>
</evidence>
<evidence type="ECO:0000256" key="12">
    <source>
        <dbReference type="HAMAP-Rule" id="MF_00138"/>
    </source>
</evidence>
<keyword evidence="7 12" id="KW-0658">Purine biosynthesis</keyword>
<dbReference type="GO" id="GO:0046872">
    <property type="term" value="F:metal ion binding"/>
    <property type="evidence" value="ECO:0007669"/>
    <property type="project" value="InterPro"/>
</dbReference>
<evidence type="ECO:0000256" key="3">
    <source>
        <dbReference type="ARBA" id="ARBA00005174"/>
    </source>
</evidence>
<dbReference type="GO" id="GO:0006189">
    <property type="term" value="P:'de novo' IMP biosynthetic process"/>
    <property type="evidence" value="ECO:0007669"/>
    <property type="project" value="UniProtKB-UniRule"/>
</dbReference>
<evidence type="ECO:0000256" key="1">
    <source>
        <dbReference type="ARBA" id="ARBA00001936"/>
    </source>
</evidence>
<dbReference type="PANTHER" id="PTHR43472:SF1">
    <property type="entry name" value="PHOSPHORIBOSYLAMINE--GLYCINE LIGASE, CHLOROPLASTIC"/>
    <property type="match status" value="1"/>
</dbReference>
<dbReference type="Gene3D" id="3.30.470.20">
    <property type="entry name" value="ATP-grasp fold, B domain"/>
    <property type="match status" value="1"/>
</dbReference>
<dbReference type="InterPro" id="IPR011761">
    <property type="entry name" value="ATP-grasp"/>
</dbReference>
<dbReference type="SMART" id="SM01209">
    <property type="entry name" value="GARS_A"/>
    <property type="match status" value="1"/>
</dbReference>
<dbReference type="EC" id="6.3.4.13" evidence="4 12"/>
<dbReference type="PANTHER" id="PTHR43472">
    <property type="entry name" value="PHOSPHORIBOSYLAMINE--GLYCINE LIGASE"/>
    <property type="match status" value="1"/>
</dbReference>
<dbReference type="InterPro" id="IPR000115">
    <property type="entry name" value="PRibGlycinamide_synth"/>
</dbReference>
<dbReference type="PROSITE" id="PS50975">
    <property type="entry name" value="ATP_GRASP"/>
    <property type="match status" value="1"/>
</dbReference>
<evidence type="ECO:0000259" key="14">
    <source>
        <dbReference type="PROSITE" id="PS50975"/>
    </source>
</evidence>
<organism evidence="15">
    <name type="scientific">uncultured Gemmatimonadaceae bacterium</name>
    <dbReference type="NCBI Taxonomy" id="246130"/>
    <lineage>
        <taxon>Bacteria</taxon>
        <taxon>Pseudomonadati</taxon>
        <taxon>Gemmatimonadota</taxon>
        <taxon>Gemmatimonadia</taxon>
        <taxon>Gemmatimonadales</taxon>
        <taxon>Gemmatimonadaceae</taxon>
        <taxon>environmental samples</taxon>
    </lineage>
</organism>
<evidence type="ECO:0000313" key="15">
    <source>
        <dbReference type="EMBL" id="CAA9327839.1"/>
    </source>
</evidence>
<dbReference type="SUPFAM" id="SSF56059">
    <property type="entry name" value="Glutathione synthetase ATP-binding domain-like"/>
    <property type="match status" value="1"/>
</dbReference>
<dbReference type="InterPro" id="IPR037123">
    <property type="entry name" value="PRibGlycinamide_synth_C_sf"/>
</dbReference>
<dbReference type="InterPro" id="IPR020561">
    <property type="entry name" value="PRibGlycinamid_synth_ATP-grasp"/>
</dbReference>
<dbReference type="GO" id="GO:0005524">
    <property type="term" value="F:ATP binding"/>
    <property type="evidence" value="ECO:0007669"/>
    <property type="project" value="UniProtKB-UniRule"/>
</dbReference>
<comment type="cofactor">
    <cofactor evidence="2">
        <name>Mg(2+)</name>
        <dbReference type="ChEBI" id="CHEBI:18420"/>
    </cofactor>
</comment>
<evidence type="ECO:0000256" key="9">
    <source>
        <dbReference type="ARBA" id="ARBA00038345"/>
    </source>
</evidence>
<dbReference type="InterPro" id="IPR020562">
    <property type="entry name" value="PRibGlycinamide_synth_N"/>
</dbReference>
<dbReference type="EMBL" id="CADCTU010000531">
    <property type="protein sequence ID" value="CAA9327839.1"/>
    <property type="molecule type" value="Genomic_DNA"/>
</dbReference>